<evidence type="ECO:0000313" key="5">
    <source>
        <dbReference type="Proteomes" id="UP000050514"/>
    </source>
</evidence>
<feature type="transmembrane region" description="Helical" evidence="3">
    <location>
        <begin position="32"/>
        <end position="52"/>
    </location>
</feature>
<keyword evidence="3" id="KW-0812">Transmembrane</keyword>
<dbReference type="Proteomes" id="UP000050514">
    <property type="component" value="Unassembled WGS sequence"/>
</dbReference>
<evidence type="ECO:0000256" key="3">
    <source>
        <dbReference type="SAM" id="Phobius"/>
    </source>
</evidence>
<dbReference type="AlphaFoldDB" id="A0A0P6XZN5"/>
<dbReference type="STRING" id="360411.AC812_01005"/>
<dbReference type="InterPro" id="IPR010119">
    <property type="entry name" value="Gluconeogen_factor"/>
</dbReference>
<reference evidence="4 5" key="1">
    <citation type="submission" date="2015-07" db="EMBL/GenBank/DDBJ databases">
        <title>Draft genome of Bellilinea caldifistulae DSM 17877.</title>
        <authorList>
            <person name="Hemp J."/>
            <person name="Ward L.M."/>
            <person name="Pace L.A."/>
            <person name="Fischer W.W."/>
        </authorList>
    </citation>
    <scope>NUCLEOTIDE SEQUENCE [LARGE SCALE GENOMIC DNA]</scope>
    <source>
        <strain evidence="4 5">GOMI-1</strain>
    </source>
</reference>
<dbReference type="RefSeq" id="WP_061917996.1">
    <property type="nucleotide sequence ID" value="NZ_DF967971.1"/>
</dbReference>
<name>A0A0P6XZN5_9CHLR</name>
<dbReference type="PANTHER" id="PTHR30135">
    <property type="entry name" value="UNCHARACTERIZED PROTEIN YVCK-RELATED"/>
    <property type="match status" value="1"/>
</dbReference>
<organism evidence="4 5">
    <name type="scientific">Bellilinea caldifistulae</name>
    <dbReference type="NCBI Taxonomy" id="360411"/>
    <lineage>
        <taxon>Bacteria</taxon>
        <taxon>Bacillati</taxon>
        <taxon>Chloroflexota</taxon>
        <taxon>Anaerolineae</taxon>
        <taxon>Anaerolineales</taxon>
        <taxon>Anaerolineaceae</taxon>
        <taxon>Bellilinea</taxon>
    </lineage>
</organism>
<comment type="caution">
    <text evidence="4">The sequence shown here is derived from an EMBL/GenBank/DDBJ whole genome shotgun (WGS) entry which is preliminary data.</text>
</comment>
<dbReference type="HAMAP" id="MF_00973">
    <property type="entry name" value="Gluconeogen_factor"/>
    <property type="match status" value="1"/>
</dbReference>
<feature type="transmembrane region" description="Helical" evidence="3">
    <location>
        <begin position="78"/>
        <end position="98"/>
    </location>
</feature>
<dbReference type="Pfam" id="PF01933">
    <property type="entry name" value="CofD"/>
    <property type="match status" value="1"/>
</dbReference>
<dbReference type="Gene3D" id="3.40.50.10680">
    <property type="entry name" value="CofD-like domains"/>
    <property type="match status" value="1"/>
</dbReference>
<dbReference type="EMBL" id="LGHJ01000004">
    <property type="protein sequence ID" value="KPL78557.1"/>
    <property type="molecule type" value="Genomic_DNA"/>
</dbReference>
<comment type="subcellular location">
    <subcellularLocation>
        <location evidence="2">Cytoplasm</location>
    </subcellularLocation>
</comment>
<gene>
    <name evidence="4" type="ORF">AC812_01005</name>
</gene>
<comment type="similarity">
    <text evidence="2">Belongs to the gluconeogenesis factor family.</text>
</comment>
<proteinExistence type="inferred from homology"/>
<dbReference type="GO" id="GO:0008360">
    <property type="term" value="P:regulation of cell shape"/>
    <property type="evidence" value="ECO:0007669"/>
    <property type="project" value="UniProtKB-UniRule"/>
</dbReference>
<evidence type="ECO:0000256" key="2">
    <source>
        <dbReference type="HAMAP-Rule" id="MF_00973"/>
    </source>
</evidence>
<dbReference type="PATRIC" id="fig|360411.5.peg.1299"/>
<keyword evidence="3" id="KW-1133">Transmembrane helix</keyword>
<comment type="function">
    <text evidence="2">Required for morphogenesis under gluconeogenic growth conditions.</text>
</comment>
<dbReference type="PANTHER" id="PTHR30135:SF3">
    <property type="entry name" value="GLUCONEOGENESIS FACTOR-RELATED"/>
    <property type="match status" value="1"/>
</dbReference>
<dbReference type="OrthoDB" id="9783842at2"/>
<dbReference type="SUPFAM" id="SSF142338">
    <property type="entry name" value="CofD-like"/>
    <property type="match status" value="1"/>
</dbReference>
<dbReference type="CDD" id="cd07187">
    <property type="entry name" value="YvcK_like"/>
    <property type="match status" value="1"/>
</dbReference>
<accession>A0A0P6XZN5</accession>
<dbReference type="NCBIfam" id="TIGR01826">
    <property type="entry name" value="CofD_related"/>
    <property type="match status" value="1"/>
</dbReference>
<sequence>MQPKKMPGIQRFFQTVRQELRWLAPGIGVKRWLIPLLVGTTLVALGLTMVALDLYRNAPETLQPVLTLLSLQELDRGMRVVIFTLAGIGLILYSVIGFNRSLLRPFMRPDKPIVDTVSSYRRKEKGPRVVVIGGGTGLSSLLRGLKEYTHNLTAIVTVADDGGSSGALRRSLGILPPGDIRNCLAALSDDEDLLTQIFQYRFSEAAGVNGHSLGNLFISALADITGSFEKAVAESGRVLAVRGRVMPSTLHDVRLVADLVDPSTQKDVRVRGESNIPTTPGRVKRVWLEPSNPKAYPMAIQAILNAELIVIGPGSLFTSILPNLLVPDIAAAVNASRAFKFYICNVATQPGETDHFDCLDHVQAIEKHLGGRIFDLVICNNRVSEQLPEKVEPVLPNERLSEQYSIYCADLLDEVQPWRHDSRKLARVVMDLFYDRTGPLSQRDEEPLVSEKIETRG</sequence>
<keyword evidence="5" id="KW-1185">Reference proteome</keyword>
<dbReference type="InterPro" id="IPR038136">
    <property type="entry name" value="CofD-like_dom_sf"/>
</dbReference>
<protein>
    <recommendedName>
        <fullName evidence="2">Putative gluconeogenesis factor</fullName>
    </recommendedName>
</protein>
<keyword evidence="3" id="KW-0472">Membrane</keyword>
<dbReference type="GO" id="GO:0005737">
    <property type="term" value="C:cytoplasm"/>
    <property type="evidence" value="ECO:0007669"/>
    <property type="project" value="UniProtKB-SubCell"/>
</dbReference>
<dbReference type="GO" id="GO:0043743">
    <property type="term" value="F:LPPG:FO 2-phospho-L-lactate transferase activity"/>
    <property type="evidence" value="ECO:0007669"/>
    <property type="project" value="InterPro"/>
</dbReference>
<evidence type="ECO:0000256" key="1">
    <source>
        <dbReference type="ARBA" id="ARBA00022490"/>
    </source>
</evidence>
<dbReference type="InterPro" id="IPR002882">
    <property type="entry name" value="CofD"/>
</dbReference>
<evidence type="ECO:0000313" key="4">
    <source>
        <dbReference type="EMBL" id="KPL78557.1"/>
    </source>
</evidence>
<keyword evidence="1 2" id="KW-0963">Cytoplasm</keyword>